<proteinExistence type="predicted"/>
<evidence type="ECO:0000313" key="6">
    <source>
        <dbReference type="Proteomes" id="UP000274271"/>
    </source>
</evidence>
<dbReference type="RefSeq" id="WP_124910250.1">
    <property type="nucleotide sequence ID" value="NZ_RQJP01000007.1"/>
</dbReference>
<evidence type="ECO:0000313" key="5">
    <source>
        <dbReference type="EMBL" id="RRB10237.1"/>
    </source>
</evidence>
<evidence type="ECO:0000259" key="4">
    <source>
        <dbReference type="Pfam" id="PF00005"/>
    </source>
</evidence>
<keyword evidence="6" id="KW-1185">Reference proteome</keyword>
<accession>A0A3P1CAA9</accession>
<dbReference type="GO" id="GO:0005524">
    <property type="term" value="F:ATP binding"/>
    <property type="evidence" value="ECO:0007669"/>
    <property type="project" value="UniProtKB-KW"/>
</dbReference>
<evidence type="ECO:0000256" key="1">
    <source>
        <dbReference type="ARBA" id="ARBA00022448"/>
    </source>
</evidence>
<dbReference type="SUPFAM" id="SSF52540">
    <property type="entry name" value="P-loop containing nucleoside triphosphate hydrolases"/>
    <property type="match status" value="1"/>
</dbReference>
<evidence type="ECO:0000256" key="2">
    <source>
        <dbReference type="ARBA" id="ARBA00022741"/>
    </source>
</evidence>
<dbReference type="PANTHER" id="PTHR42939:SF1">
    <property type="entry name" value="ABC TRANSPORTER ATP-BINDING PROTEIN ALBC-RELATED"/>
    <property type="match status" value="1"/>
</dbReference>
<keyword evidence="2" id="KW-0547">Nucleotide-binding</keyword>
<dbReference type="Gene3D" id="3.40.50.300">
    <property type="entry name" value="P-loop containing nucleotide triphosphate hydrolases"/>
    <property type="match status" value="1"/>
</dbReference>
<dbReference type="InterPro" id="IPR003439">
    <property type="entry name" value="ABC_transporter-like_ATP-bd"/>
</dbReference>
<dbReference type="InterPro" id="IPR027417">
    <property type="entry name" value="P-loop_NTPase"/>
</dbReference>
<dbReference type="AlphaFoldDB" id="A0A3P1CAA9"/>
<dbReference type="OrthoDB" id="9801987at2"/>
<dbReference type="Pfam" id="PF00005">
    <property type="entry name" value="ABC_tran"/>
    <property type="match status" value="1"/>
</dbReference>
<dbReference type="Proteomes" id="UP000274271">
    <property type="component" value="Unassembled WGS sequence"/>
</dbReference>
<evidence type="ECO:0000256" key="3">
    <source>
        <dbReference type="ARBA" id="ARBA00022840"/>
    </source>
</evidence>
<gene>
    <name evidence="5" type="ORF">EHT87_28770</name>
</gene>
<dbReference type="InterPro" id="IPR051782">
    <property type="entry name" value="ABC_Transporter_VariousFunc"/>
</dbReference>
<organism evidence="5 6">
    <name type="scientific">Larkinella knui</name>
    <dbReference type="NCBI Taxonomy" id="2025310"/>
    <lineage>
        <taxon>Bacteria</taxon>
        <taxon>Pseudomonadati</taxon>
        <taxon>Bacteroidota</taxon>
        <taxon>Cytophagia</taxon>
        <taxon>Cytophagales</taxon>
        <taxon>Spirosomataceae</taxon>
        <taxon>Larkinella</taxon>
    </lineage>
</organism>
<sequence>MLAVRNFRKDYHNRLVLAIPQMDFPAGIHWLKGRNGSGKTTFFRSVAGLLPFEGSMVLDGRYDIRRQPVEYRLRVNYGEAEPLYPQFLTGWELIRWVAATKRAPASQVDELIDLFGIREFIKTPIGTYSSGMLKKTSLVLAFLGNPQLILLDEPLITLDQATTQAVIDRIRQNREQGISFLLSSHQDVDPSELPVDSVWLVQHQTLEAMPQPADS</sequence>
<feature type="domain" description="ABC transporter" evidence="4">
    <location>
        <begin position="28"/>
        <end position="155"/>
    </location>
</feature>
<dbReference type="GO" id="GO:0016887">
    <property type="term" value="F:ATP hydrolysis activity"/>
    <property type="evidence" value="ECO:0007669"/>
    <property type="project" value="InterPro"/>
</dbReference>
<keyword evidence="3 5" id="KW-0067">ATP-binding</keyword>
<keyword evidence="1" id="KW-0813">Transport</keyword>
<comment type="caution">
    <text evidence="5">The sequence shown here is derived from an EMBL/GenBank/DDBJ whole genome shotgun (WGS) entry which is preliminary data.</text>
</comment>
<dbReference type="EMBL" id="RQJP01000007">
    <property type="protein sequence ID" value="RRB10237.1"/>
    <property type="molecule type" value="Genomic_DNA"/>
</dbReference>
<dbReference type="PANTHER" id="PTHR42939">
    <property type="entry name" value="ABC TRANSPORTER ATP-BINDING PROTEIN ALBC-RELATED"/>
    <property type="match status" value="1"/>
</dbReference>
<reference evidence="5 6" key="1">
    <citation type="submission" date="2018-11" db="EMBL/GenBank/DDBJ databases">
        <authorList>
            <person name="Zhou Z."/>
            <person name="Wang G."/>
        </authorList>
    </citation>
    <scope>NUCLEOTIDE SEQUENCE [LARGE SCALE GENOMIC DNA]</scope>
    <source>
        <strain evidence="5 6">KCTC42998</strain>
    </source>
</reference>
<name>A0A3P1CAA9_9BACT</name>
<protein>
    <submittedName>
        <fullName evidence="5">ABC transporter ATP-binding protein</fullName>
    </submittedName>
</protein>